<dbReference type="EMBL" id="LK022848">
    <property type="protein sequence ID" value="CDR10909.1"/>
    <property type="molecule type" value="Genomic_DNA"/>
</dbReference>
<reference evidence="2" key="1">
    <citation type="submission" date="2014-05" db="EMBL/GenBank/DDBJ databases">
        <authorList>
            <person name="Horn Fabian"/>
        </authorList>
    </citation>
    <scope>NUCLEOTIDE SEQUENCE</scope>
</reference>
<sequence>MNGKLRRERQPSDGSQTAQSWAKRTRRGAKSMRRSSQGRYGGEGRRHAVEGGPAGEVVRGELGAKVMGLTGEDHRAVGLADEEVDVLLGAEPQDDHQLAGVVDVPLEERVGASLLRLIGDLPQAGQDCAALDR</sequence>
<dbReference type="AlphaFoldDB" id="A0A061A5B1"/>
<feature type="region of interest" description="Disordered" evidence="1">
    <location>
        <begin position="1"/>
        <end position="55"/>
    </location>
</feature>
<feature type="compositionally biased region" description="Polar residues" evidence="1">
    <location>
        <begin position="12"/>
        <end position="22"/>
    </location>
</feature>
<evidence type="ECO:0000256" key="1">
    <source>
        <dbReference type="SAM" id="MobiDB-lite"/>
    </source>
</evidence>
<name>A0A061A5B1_9ACTN</name>
<protein>
    <submittedName>
        <fullName evidence="2">Uncharacterized protein</fullName>
    </submittedName>
</protein>
<proteinExistence type="predicted"/>
<accession>A0A061A5B1</accession>
<dbReference type="HOGENOM" id="CLU_1905600_0_0_11"/>
<gene>
    <name evidence="2" type="ORF">SIRAN7114</name>
</gene>
<organism evidence="2">
    <name type="scientific">Streptomyces iranensis</name>
    <dbReference type="NCBI Taxonomy" id="576784"/>
    <lineage>
        <taxon>Bacteria</taxon>
        <taxon>Bacillati</taxon>
        <taxon>Actinomycetota</taxon>
        <taxon>Actinomycetes</taxon>
        <taxon>Kitasatosporales</taxon>
        <taxon>Streptomycetaceae</taxon>
        <taxon>Streptomyces</taxon>
        <taxon>Streptomyces violaceusniger group</taxon>
    </lineage>
</organism>
<evidence type="ECO:0000313" key="2">
    <source>
        <dbReference type="EMBL" id="CDR10909.1"/>
    </source>
</evidence>
<feature type="compositionally biased region" description="Basic residues" evidence="1">
    <location>
        <begin position="23"/>
        <end position="33"/>
    </location>
</feature>
<dbReference type="PATRIC" id="fig|576784.4.peg.7280"/>